<evidence type="ECO:0000259" key="5">
    <source>
        <dbReference type="PROSITE" id="PS50222"/>
    </source>
</evidence>
<dbReference type="Proteomes" id="UP001634394">
    <property type="component" value="Unassembled WGS sequence"/>
</dbReference>
<dbReference type="PANTHER" id="PTHR11216:SF170">
    <property type="entry name" value="DYNAMIN ASSOCIATED PROTEIN 160, ISOFORM D"/>
    <property type="match status" value="1"/>
</dbReference>
<dbReference type="SUPFAM" id="SSF47473">
    <property type="entry name" value="EF-hand"/>
    <property type="match status" value="2"/>
</dbReference>
<proteinExistence type="predicted"/>
<comment type="caution">
    <text evidence="6">The sequence shown here is derived from an EMBL/GenBank/DDBJ whole genome shotgun (WGS) entry which is preliminary data.</text>
</comment>
<feature type="domain" description="EH" evidence="4">
    <location>
        <begin position="112"/>
        <end position="211"/>
    </location>
</feature>
<dbReference type="InterPro" id="IPR018247">
    <property type="entry name" value="EF_Hand_1_Ca_BS"/>
</dbReference>
<feature type="coiled-coil region" evidence="2">
    <location>
        <begin position="205"/>
        <end position="235"/>
    </location>
</feature>
<evidence type="ECO:0000313" key="7">
    <source>
        <dbReference type="Proteomes" id="UP001634394"/>
    </source>
</evidence>
<reference evidence="6 7" key="1">
    <citation type="submission" date="2024-11" db="EMBL/GenBank/DDBJ databases">
        <title>Chromosome-level genome assembly of the freshwater bivalve Anodonta woodiana.</title>
        <authorList>
            <person name="Chen X."/>
        </authorList>
    </citation>
    <scope>NUCLEOTIDE SEQUENCE [LARGE SCALE GENOMIC DNA]</scope>
    <source>
        <strain evidence="6">MN2024</strain>
        <tissue evidence="6">Gills</tissue>
    </source>
</reference>
<dbReference type="InterPro" id="IPR011992">
    <property type="entry name" value="EF-hand-dom_pair"/>
</dbReference>
<dbReference type="SMART" id="SM00027">
    <property type="entry name" value="EH"/>
    <property type="match status" value="1"/>
</dbReference>
<dbReference type="EMBL" id="JBJQND010000008">
    <property type="protein sequence ID" value="KAL3868401.1"/>
    <property type="molecule type" value="Genomic_DNA"/>
</dbReference>
<evidence type="ECO:0000313" key="6">
    <source>
        <dbReference type="EMBL" id="KAL3868401.1"/>
    </source>
</evidence>
<sequence length="514" mass="59746">MCLSSLERMWDLYSKACWVSQQLFPGHLCNHKEVQVVTGSYAMMVFSLCYDFAFRNLADVSNDNLLSLEEFLLAMHLILRVKEGRKLPKSLPPHLIFKSIPSVNMPQLSKEAKEAYQKVFQKIDTEGKGYIDAIQGRELLMASGLDSEILVLVWDKSDVNRDGRLDLEEWTVACHLVTLVKQGYSLDCPVNPLEYLPHRISPTSYQARKRRVEEYENQKQHLMNLKERRKNQTTNETRRLELLRRRLMLNTDLFEACKSLDQPIVSDEEFQRYKEREERNIEKVEEVIYRLKQEHAKVRQETVRAILEEQKGLQEDARLMKLELDEIRQQQGSSHTKATKDPDPFHQLYEERKEQRKKSTLSEGEEPELHCPFQTNPFDKEFLSHHPITGASIFINPDPSLYYNNSKSSLHVGQIPENLFELSAKFLEEGGSPPITTISPIASSLEIERSDPIFISLRVPEDNMWLNQAMSGKQDVNSRDRKLADLHQKLVDLKNEVQKLNEESEGQLVFVSKF</sequence>
<feature type="coiled-coil region" evidence="2">
    <location>
        <begin position="274"/>
        <end position="330"/>
    </location>
</feature>
<dbReference type="Gene3D" id="1.10.238.10">
    <property type="entry name" value="EF-hand"/>
    <property type="match status" value="2"/>
</dbReference>
<evidence type="ECO:0000256" key="2">
    <source>
        <dbReference type="SAM" id="Coils"/>
    </source>
</evidence>
<dbReference type="AlphaFoldDB" id="A0ABD3W3E2"/>
<keyword evidence="1" id="KW-0106">Calcium</keyword>
<gene>
    <name evidence="6" type="ORF">ACJMK2_041211</name>
</gene>
<evidence type="ECO:0000256" key="3">
    <source>
        <dbReference type="SAM" id="MobiDB-lite"/>
    </source>
</evidence>
<keyword evidence="2" id="KW-0175">Coiled coil</keyword>
<evidence type="ECO:0000256" key="1">
    <source>
        <dbReference type="ARBA" id="ARBA00022837"/>
    </source>
</evidence>
<accession>A0ABD3W3E2</accession>
<evidence type="ECO:0008006" key="8">
    <source>
        <dbReference type="Google" id="ProtNLM"/>
    </source>
</evidence>
<feature type="region of interest" description="Disordered" evidence="3">
    <location>
        <begin position="351"/>
        <end position="370"/>
    </location>
</feature>
<dbReference type="PROSITE" id="PS50031">
    <property type="entry name" value="EH"/>
    <property type="match status" value="1"/>
</dbReference>
<dbReference type="CDD" id="cd00052">
    <property type="entry name" value="EH"/>
    <property type="match status" value="1"/>
</dbReference>
<dbReference type="PROSITE" id="PS50222">
    <property type="entry name" value="EF_HAND_2"/>
    <property type="match status" value="1"/>
</dbReference>
<dbReference type="InterPro" id="IPR002048">
    <property type="entry name" value="EF_hand_dom"/>
</dbReference>
<evidence type="ECO:0000259" key="4">
    <source>
        <dbReference type="PROSITE" id="PS50031"/>
    </source>
</evidence>
<dbReference type="InterPro" id="IPR000261">
    <property type="entry name" value="EH_dom"/>
</dbReference>
<dbReference type="PANTHER" id="PTHR11216">
    <property type="entry name" value="EH DOMAIN"/>
    <property type="match status" value="1"/>
</dbReference>
<organism evidence="6 7">
    <name type="scientific">Sinanodonta woodiana</name>
    <name type="common">Chinese pond mussel</name>
    <name type="synonym">Anodonta woodiana</name>
    <dbReference type="NCBI Taxonomy" id="1069815"/>
    <lineage>
        <taxon>Eukaryota</taxon>
        <taxon>Metazoa</taxon>
        <taxon>Spiralia</taxon>
        <taxon>Lophotrochozoa</taxon>
        <taxon>Mollusca</taxon>
        <taxon>Bivalvia</taxon>
        <taxon>Autobranchia</taxon>
        <taxon>Heteroconchia</taxon>
        <taxon>Palaeoheterodonta</taxon>
        <taxon>Unionida</taxon>
        <taxon>Unionoidea</taxon>
        <taxon>Unionidae</taxon>
        <taxon>Unioninae</taxon>
        <taxon>Sinanodonta</taxon>
    </lineage>
</organism>
<feature type="domain" description="EF-hand" evidence="5">
    <location>
        <begin position="145"/>
        <end position="180"/>
    </location>
</feature>
<name>A0ABD3W3E2_SINWO</name>
<feature type="coiled-coil region" evidence="2">
    <location>
        <begin position="476"/>
        <end position="503"/>
    </location>
</feature>
<dbReference type="PROSITE" id="PS00018">
    <property type="entry name" value="EF_HAND_1"/>
    <property type="match status" value="2"/>
</dbReference>
<protein>
    <recommendedName>
        <fullName evidence="8">Calglandulin</fullName>
    </recommendedName>
</protein>
<dbReference type="Pfam" id="PF12763">
    <property type="entry name" value="EH"/>
    <property type="match status" value="1"/>
</dbReference>
<keyword evidence="7" id="KW-1185">Reference proteome</keyword>